<name>A0A5N6JL17_9EURO</name>
<organism evidence="5 6">
    <name type="scientific">Aspergillus minisclerotigenes</name>
    <dbReference type="NCBI Taxonomy" id="656917"/>
    <lineage>
        <taxon>Eukaryota</taxon>
        <taxon>Fungi</taxon>
        <taxon>Dikarya</taxon>
        <taxon>Ascomycota</taxon>
        <taxon>Pezizomycotina</taxon>
        <taxon>Eurotiomycetes</taxon>
        <taxon>Eurotiomycetidae</taxon>
        <taxon>Eurotiales</taxon>
        <taxon>Aspergillaceae</taxon>
        <taxon>Aspergillus</taxon>
        <taxon>Aspergillus subgen. Circumdati</taxon>
    </lineage>
</organism>
<dbReference type="InterPro" id="IPR051209">
    <property type="entry name" value="FAD-bind_Monooxygenase_sf"/>
</dbReference>
<evidence type="ECO:0000256" key="1">
    <source>
        <dbReference type="ARBA" id="ARBA00001974"/>
    </source>
</evidence>
<dbReference type="PANTHER" id="PTHR42877">
    <property type="entry name" value="L-ORNITHINE N(5)-MONOOXYGENASE-RELATED"/>
    <property type="match status" value="1"/>
</dbReference>
<dbReference type="Gene3D" id="3.50.50.60">
    <property type="entry name" value="FAD/NAD(P)-binding domain"/>
    <property type="match status" value="2"/>
</dbReference>
<dbReference type="PANTHER" id="PTHR42877:SF8">
    <property type="entry name" value="MONOOXYGENASE"/>
    <property type="match status" value="1"/>
</dbReference>
<sequence>MSHRICTLTPLSLNGTGQLVILQPEIQGYFSGFADKHGFRDLFSCNHRVVGANWDDVSSQWKLRVEDPKKEVFERRSSGIQLLPELQSTNYLESLTKPNVTPVFGNIKEITPSGGIMLDGSEYAFDVLPLANSPLIICIEAQGHYIAKFLNRWQKEDIRTFEPKLEAVDDFMEQKDLFMKSTIWENDCRSWFKKRKHRQEAVAVQRFEDFHITYATKNRFTYLGNGFSQTHLQLESDLTY</sequence>
<comment type="similarity">
    <text evidence="2">Belongs to the FAD-binding monooxygenase family.</text>
</comment>
<evidence type="ECO:0000256" key="2">
    <source>
        <dbReference type="ARBA" id="ARBA00010139"/>
    </source>
</evidence>
<keyword evidence="4" id="KW-0274">FAD</keyword>
<keyword evidence="3" id="KW-0285">Flavoprotein</keyword>
<gene>
    <name evidence="5" type="ORF">BDV30DRAFT_222649</name>
</gene>
<evidence type="ECO:0000256" key="4">
    <source>
        <dbReference type="ARBA" id="ARBA00022827"/>
    </source>
</evidence>
<evidence type="ECO:0000313" key="6">
    <source>
        <dbReference type="Proteomes" id="UP000326289"/>
    </source>
</evidence>
<evidence type="ECO:0000313" key="5">
    <source>
        <dbReference type="EMBL" id="KAB8278999.1"/>
    </source>
</evidence>
<keyword evidence="6" id="KW-1185">Reference proteome</keyword>
<evidence type="ECO:0000256" key="3">
    <source>
        <dbReference type="ARBA" id="ARBA00022630"/>
    </source>
</evidence>
<reference evidence="5 6" key="1">
    <citation type="submission" date="2019-04" db="EMBL/GenBank/DDBJ databases">
        <title>Fungal friends and foes A comparative genomics study of 23 Aspergillus species from section Flavi.</title>
        <authorList>
            <consortium name="DOE Joint Genome Institute"/>
            <person name="Kjaerbolling I."/>
            <person name="Vesth T.C."/>
            <person name="Frisvad J.C."/>
            <person name="Nybo J.L."/>
            <person name="Theobald S."/>
            <person name="Kildgaard S."/>
            <person name="Petersen T.I."/>
            <person name="Kuo A."/>
            <person name="Sato A."/>
            <person name="Lyhne E.K."/>
            <person name="Kogle M.E."/>
            <person name="Wiebenga A."/>
            <person name="Kun R.S."/>
            <person name="Lubbers R.J."/>
            <person name="Makela M.R."/>
            <person name="Barry K."/>
            <person name="Chovatia M."/>
            <person name="Clum A."/>
            <person name="Daum C."/>
            <person name="Haridas S."/>
            <person name="He G."/>
            <person name="LaButti K."/>
            <person name="Lipzen A."/>
            <person name="Mondo S."/>
            <person name="Pangilinan J."/>
            <person name="Riley R."/>
            <person name="Salamov A."/>
            <person name="Simmons B.A."/>
            <person name="Magnuson J.K."/>
            <person name="Henrissat B."/>
            <person name="Mortensen U.H."/>
            <person name="Larsen T.O."/>
            <person name="De vries R.P."/>
            <person name="Grigoriev I.V."/>
            <person name="Machida M."/>
            <person name="Baker S.E."/>
            <person name="Andersen M.R."/>
        </authorList>
    </citation>
    <scope>NUCLEOTIDE SEQUENCE [LARGE SCALE GENOMIC DNA]</scope>
    <source>
        <strain evidence="5 6">CBS 117635</strain>
    </source>
</reference>
<proteinExistence type="inferred from homology"/>
<dbReference type="AlphaFoldDB" id="A0A5N6JL17"/>
<accession>A0A5N6JL17</accession>
<comment type="cofactor">
    <cofactor evidence="1">
        <name>FAD</name>
        <dbReference type="ChEBI" id="CHEBI:57692"/>
    </cofactor>
</comment>
<protein>
    <submittedName>
        <fullName evidence="5">Uncharacterized protein</fullName>
    </submittedName>
</protein>
<dbReference type="Proteomes" id="UP000326289">
    <property type="component" value="Unassembled WGS sequence"/>
</dbReference>
<dbReference type="InterPro" id="IPR036188">
    <property type="entry name" value="FAD/NAD-bd_sf"/>
</dbReference>
<dbReference type="EMBL" id="ML732766">
    <property type="protein sequence ID" value="KAB8278999.1"/>
    <property type="molecule type" value="Genomic_DNA"/>
</dbReference>